<name>A0ABW0P7T8_9HYPH</name>
<dbReference type="Pfam" id="PF10030">
    <property type="entry name" value="DUF2272"/>
    <property type="match status" value="1"/>
</dbReference>
<proteinExistence type="predicted"/>
<evidence type="ECO:0000259" key="1">
    <source>
        <dbReference type="Pfam" id="PF10030"/>
    </source>
</evidence>
<keyword evidence="3" id="KW-1185">Reference proteome</keyword>
<dbReference type="EMBL" id="JBHSLU010000096">
    <property type="protein sequence ID" value="MFC5508515.1"/>
    <property type="molecule type" value="Genomic_DNA"/>
</dbReference>
<reference evidence="3" key="1">
    <citation type="journal article" date="2019" name="Int. J. Syst. Evol. Microbiol.">
        <title>The Global Catalogue of Microorganisms (GCM) 10K type strain sequencing project: providing services to taxonomists for standard genome sequencing and annotation.</title>
        <authorList>
            <consortium name="The Broad Institute Genomics Platform"/>
            <consortium name="The Broad Institute Genome Sequencing Center for Infectious Disease"/>
            <person name="Wu L."/>
            <person name="Ma J."/>
        </authorList>
    </citation>
    <scope>NUCLEOTIDE SEQUENCE [LARGE SCALE GENOMIC DNA]</scope>
    <source>
        <strain evidence="3">CCUG 43117</strain>
    </source>
</reference>
<accession>A0ABW0P7T8</accession>
<evidence type="ECO:0000313" key="2">
    <source>
        <dbReference type="EMBL" id="MFC5508515.1"/>
    </source>
</evidence>
<dbReference type="Proteomes" id="UP001596060">
    <property type="component" value="Unassembled WGS sequence"/>
</dbReference>
<dbReference type="RefSeq" id="WP_066719178.1">
    <property type="nucleotide sequence ID" value="NZ_JBHSLU010000096.1"/>
</dbReference>
<evidence type="ECO:0000313" key="3">
    <source>
        <dbReference type="Proteomes" id="UP001596060"/>
    </source>
</evidence>
<protein>
    <submittedName>
        <fullName evidence="2">DUF2272 domain-containing protein</fullName>
    </submittedName>
</protein>
<organism evidence="2 3">
    <name type="scientific">Bosea massiliensis</name>
    <dbReference type="NCBI Taxonomy" id="151419"/>
    <lineage>
        <taxon>Bacteria</taxon>
        <taxon>Pseudomonadati</taxon>
        <taxon>Pseudomonadota</taxon>
        <taxon>Alphaproteobacteria</taxon>
        <taxon>Hyphomicrobiales</taxon>
        <taxon>Boseaceae</taxon>
        <taxon>Bosea</taxon>
    </lineage>
</organism>
<sequence>MGGFSNKLVIKAQDELAAYGGIAEHVSPLKERIGLYWDFLKRPDLDGSDHEVPWSAAFVSFMVNLAGANSTFPYSAQHSVYFYRTINDKVIKKASAFWGFRLSEVTIEPGDIIGMNRSGKPPIDYDWAMTHSDYFSHSDVVVSVSGKTVEAIGGNVGSPPGEVARKIFTHSGGKLLNKSKTQEVFVVIKNFLP</sequence>
<gene>
    <name evidence="2" type="ORF">ACFPN9_25035</name>
</gene>
<comment type="caution">
    <text evidence="2">The sequence shown here is derived from an EMBL/GenBank/DDBJ whole genome shotgun (WGS) entry which is preliminary data.</text>
</comment>
<dbReference type="InterPro" id="IPR019262">
    <property type="entry name" value="DUF2272"/>
</dbReference>
<feature type="domain" description="DUF2272" evidence="1">
    <location>
        <begin position="48"/>
        <end position="177"/>
    </location>
</feature>